<accession>A0ABY7UBM6</accession>
<reference evidence="7 8" key="1">
    <citation type="submission" date="2020-10" db="EMBL/GenBank/DDBJ databases">
        <title>Complete genome sequence of Corynebacterium massiliense DSM 45435, type strain of Corynebacterium massiliense.</title>
        <authorList>
            <person name="Busche T."/>
            <person name="Kalinowski J."/>
            <person name="Ruckert C."/>
        </authorList>
    </citation>
    <scope>NUCLEOTIDE SEQUENCE [LARGE SCALE GENOMIC DNA]</scope>
    <source>
        <strain evidence="7 8">DSM 45435</strain>
    </source>
</reference>
<dbReference type="EMBL" id="CP063189">
    <property type="protein sequence ID" value="WCZ33118.1"/>
    <property type="molecule type" value="Genomic_DNA"/>
</dbReference>
<evidence type="ECO:0000256" key="1">
    <source>
        <dbReference type="ARBA" id="ARBA00004141"/>
    </source>
</evidence>
<keyword evidence="3 5" id="KW-1133">Transmembrane helix</keyword>
<feature type="transmembrane region" description="Helical" evidence="5">
    <location>
        <begin position="103"/>
        <end position="122"/>
    </location>
</feature>
<evidence type="ECO:0000256" key="5">
    <source>
        <dbReference type="SAM" id="Phobius"/>
    </source>
</evidence>
<evidence type="ECO:0000259" key="6">
    <source>
        <dbReference type="Pfam" id="PF07291"/>
    </source>
</evidence>
<evidence type="ECO:0000256" key="4">
    <source>
        <dbReference type="ARBA" id="ARBA00023136"/>
    </source>
</evidence>
<keyword evidence="2 5" id="KW-0812">Transmembrane</keyword>
<protein>
    <recommendedName>
        <fullName evidence="6">Methylamine utilisation protein MauE domain-containing protein</fullName>
    </recommendedName>
</protein>
<organism evidence="7 8">
    <name type="scientific">Corynebacterium massiliense DSM 45435</name>
    <dbReference type="NCBI Taxonomy" id="1121364"/>
    <lineage>
        <taxon>Bacteria</taxon>
        <taxon>Bacillati</taxon>
        <taxon>Actinomycetota</taxon>
        <taxon>Actinomycetes</taxon>
        <taxon>Mycobacteriales</taxon>
        <taxon>Corynebacteriaceae</taxon>
        <taxon>Corynebacterium</taxon>
    </lineage>
</organism>
<name>A0ABY7UBM6_9CORY</name>
<comment type="subcellular location">
    <subcellularLocation>
        <location evidence="1">Membrane</location>
        <topology evidence="1">Multi-pass membrane protein</topology>
    </subcellularLocation>
</comment>
<evidence type="ECO:0000256" key="3">
    <source>
        <dbReference type="ARBA" id="ARBA00022989"/>
    </source>
</evidence>
<dbReference type="Proteomes" id="UP001220064">
    <property type="component" value="Chromosome"/>
</dbReference>
<evidence type="ECO:0000313" key="8">
    <source>
        <dbReference type="Proteomes" id="UP001220064"/>
    </source>
</evidence>
<keyword evidence="8" id="KW-1185">Reference proteome</keyword>
<dbReference type="Pfam" id="PF07291">
    <property type="entry name" value="MauE"/>
    <property type="match status" value="1"/>
</dbReference>
<sequence length="132" mass="14758">MGYVWLSAGMSKLNHQLTVSQNIQGYQIFTPEWSDFLAHLIGPLEVAGGVLLILGIFLRGSSKVAFAVLVLFMVGISQAWIRGLDIDCGCFGSEPSDVPGMDYAWTLARDTFFLFLTGWTIWRPFRKFAVYV</sequence>
<feature type="transmembrane region" description="Helical" evidence="5">
    <location>
        <begin position="36"/>
        <end position="57"/>
    </location>
</feature>
<feature type="domain" description="Methylamine utilisation protein MauE" evidence="6">
    <location>
        <begin position="2"/>
        <end position="122"/>
    </location>
</feature>
<dbReference type="InterPro" id="IPR009908">
    <property type="entry name" value="Methylamine_util_MauE"/>
</dbReference>
<proteinExistence type="predicted"/>
<gene>
    <name evidence="7" type="ORF">CMASS_08475</name>
</gene>
<feature type="transmembrane region" description="Helical" evidence="5">
    <location>
        <begin position="64"/>
        <end position="83"/>
    </location>
</feature>
<evidence type="ECO:0000313" key="7">
    <source>
        <dbReference type="EMBL" id="WCZ33118.1"/>
    </source>
</evidence>
<keyword evidence="4 5" id="KW-0472">Membrane</keyword>
<evidence type="ECO:0000256" key="2">
    <source>
        <dbReference type="ARBA" id="ARBA00022692"/>
    </source>
</evidence>